<keyword evidence="8" id="KW-0966">Cell projection</keyword>
<dbReference type="InParanoid" id="A0A7M7RFU1"/>
<keyword evidence="4" id="KW-0106">Calcium</keyword>
<dbReference type="InterPro" id="IPR040193">
    <property type="entry name" value="EFHC1/EFHC2/EFHB"/>
</dbReference>
<feature type="domain" description="EF-hand" evidence="10">
    <location>
        <begin position="340"/>
        <end position="375"/>
    </location>
</feature>
<evidence type="ECO:0000256" key="6">
    <source>
        <dbReference type="ARBA" id="ARBA00023069"/>
    </source>
</evidence>
<evidence type="ECO:0000256" key="8">
    <source>
        <dbReference type="ARBA" id="ARBA00023273"/>
    </source>
</evidence>
<dbReference type="InterPro" id="IPR057428">
    <property type="entry name" value="EFHB_EF-hand_C"/>
</dbReference>
<dbReference type="CDD" id="cd00051">
    <property type="entry name" value="EFh"/>
    <property type="match status" value="1"/>
</dbReference>
<keyword evidence="2" id="KW-0963">Cytoplasm</keyword>
<evidence type="ECO:0000256" key="1">
    <source>
        <dbReference type="ARBA" id="ARBA00004611"/>
    </source>
</evidence>
<name>A0A7M7RFU1_STRPU</name>
<sequence>MAAIASPPTNGILRQTPPNSQGSEAIIASNTGKFKDRNSDMTAAGKLISMEGETTRDCMNIPRVQTPPLVKKFRNTTRPEPQVRRVFYGKAEDPDIASTVSHGVITTGSLKAGEVVNPNPKTLFTQRLSDKKESQYASKQKAPLGSSHDQRPGLPKDLNTLEKTFGTPNIFDCSAGELVSPAKTYQQVYVESEEGRELYRKTHHNFHVGEPVDREYDWSQYSKDGLFGIPTPHENNGKNVAQTLKWLRNDHLDKGTKVVSKRVDDFRERTQPQLGMVHDPIKETMTVPADHSYGVLLKPDEYGAGDLIHGRYPGSYLRGKDRERGLVAAIRQQLKKANYHNFNNLQAAFNHYDKNGDGKIDINELRLCCDQFSLPIEPELLEQLILYCDANTNGCIDYFEFANFLNWKDKMNEGETLTNPASAAVKGESQESKEGTPERLKKQIDQAIGGHRTSAQMINAVVGGVSTKGYRTYGVPTVRSDIAAPRTKRISDTKNYGDESDAFGLINPSMYSNKGIYEKDFFQPREPEQIKGIFSDIGVEMDPETFHKLWSVATSRSDQGQVSVESFRNVLDEVQALQLADEAQNLGRPELV</sequence>
<feature type="compositionally biased region" description="Polar residues" evidence="9">
    <location>
        <begin position="7"/>
        <end position="23"/>
    </location>
</feature>
<dbReference type="RefSeq" id="XP_783931.2">
    <property type="nucleotide sequence ID" value="XM_778838.4"/>
</dbReference>
<dbReference type="InterPro" id="IPR018247">
    <property type="entry name" value="EF_Hand_1_Ca_BS"/>
</dbReference>
<dbReference type="CTD" id="151651"/>
<accession>A0A7M7RFU1</accession>
<keyword evidence="13" id="KW-0002">3D-structure</keyword>
<dbReference type="EnsemblMetazoa" id="XM_778838">
    <property type="protein sequence ID" value="XP_783931"/>
    <property type="gene ID" value="LOC578680"/>
</dbReference>
<dbReference type="PANTHER" id="PTHR12086">
    <property type="entry name" value="EF-HAND DOMAIN C-TERMINAL CONTAINING PROTEIN"/>
    <property type="match status" value="1"/>
</dbReference>
<dbReference type="FunCoup" id="A0A7M7RFU1">
    <property type="interactions" value="221"/>
</dbReference>
<organism evidence="11 12">
    <name type="scientific">Strongylocentrotus purpuratus</name>
    <name type="common">Purple sea urchin</name>
    <dbReference type="NCBI Taxonomy" id="7668"/>
    <lineage>
        <taxon>Eukaryota</taxon>
        <taxon>Metazoa</taxon>
        <taxon>Echinodermata</taxon>
        <taxon>Eleutherozoa</taxon>
        <taxon>Echinozoa</taxon>
        <taxon>Echinoidea</taxon>
        <taxon>Euechinoidea</taxon>
        <taxon>Echinacea</taxon>
        <taxon>Camarodonta</taxon>
        <taxon>Echinidea</taxon>
        <taxon>Strongylocentrotidae</taxon>
        <taxon>Strongylocentrotus</taxon>
    </lineage>
</organism>
<feature type="region of interest" description="Disordered" evidence="9">
    <location>
        <begin position="419"/>
        <end position="439"/>
    </location>
</feature>
<feature type="region of interest" description="Disordered" evidence="9">
    <location>
        <begin position="128"/>
        <end position="161"/>
    </location>
</feature>
<reference evidence="11" key="2">
    <citation type="submission" date="2021-01" db="UniProtKB">
        <authorList>
            <consortium name="EnsemblMetazoa"/>
        </authorList>
    </citation>
    <scope>IDENTIFICATION</scope>
</reference>
<dbReference type="SUPFAM" id="SSF47473">
    <property type="entry name" value="EF-hand"/>
    <property type="match status" value="1"/>
</dbReference>
<evidence type="ECO:0000259" key="10">
    <source>
        <dbReference type="PROSITE" id="PS50222"/>
    </source>
</evidence>
<evidence type="ECO:0000256" key="3">
    <source>
        <dbReference type="ARBA" id="ARBA00022737"/>
    </source>
</evidence>
<dbReference type="PANTHER" id="PTHR12086:SF12">
    <property type="entry name" value="EF-HAND DOMAIN-CONTAINING FAMILY MEMBER B"/>
    <property type="match status" value="1"/>
</dbReference>
<keyword evidence="5" id="KW-0282">Flagellum</keyword>
<dbReference type="SMART" id="SM00054">
    <property type="entry name" value="EFh"/>
    <property type="match status" value="2"/>
</dbReference>
<dbReference type="GO" id="GO:0005509">
    <property type="term" value="F:calcium ion binding"/>
    <property type="evidence" value="ECO:0007669"/>
    <property type="project" value="InterPro"/>
</dbReference>
<feature type="compositionally biased region" description="Basic and acidic residues" evidence="9">
    <location>
        <begin position="428"/>
        <end position="439"/>
    </location>
</feature>
<keyword evidence="6" id="KW-0969">Cilium</keyword>
<keyword evidence="3" id="KW-0677">Repeat</keyword>
<proteinExistence type="evidence at protein level"/>
<dbReference type="Pfam" id="PF13499">
    <property type="entry name" value="EF-hand_7"/>
    <property type="match status" value="1"/>
</dbReference>
<evidence type="ECO:0000256" key="2">
    <source>
        <dbReference type="ARBA" id="ARBA00022490"/>
    </source>
</evidence>
<dbReference type="EMDB" id="EMD-40619"/>
<dbReference type="OMA" id="DCIRPIY"/>
<dbReference type="PROSITE" id="PS50222">
    <property type="entry name" value="EF_HAND_2"/>
    <property type="match status" value="2"/>
</dbReference>
<dbReference type="Gene3D" id="1.10.238.10">
    <property type="entry name" value="EF-hand"/>
    <property type="match status" value="1"/>
</dbReference>
<reference evidence="12" key="1">
    <citation type="submission" date="2015-02" db="EMBL/GenBank/DDBJ databases">
        <title>Genome sequencing for Strongylocentrotus purpuratus.</title>
        <authorList>
            <person name="Murali S."/>
            <person name="Liu Y."/>
            <person name="Vee V."/>
            <person name="English A."/>
            <person name="Wang M."/>
            <person name="Skinner E."/>
            <person name="Han Y."/>
            <person name="Muzny D.M."/>
            <person name="Worley K.C."/>
            <person name="Gibbs R.A."/>
        </authorList>
    </citation>
    <scope>NUCLEOTIDE SEQUENCE</scope>
</reference>
<dbReference type="InterPro" id="IPR002048">
    <property type="entry name" value="EF_hand_dom"/>
</dbReference>
<evidence type="ECO:0000256" key="7">
    <source>
        <dbReference type="ARBA" id="ARBA00023212"/>
    </source>
</evidence>
<keyword evidence="7" id="KW-0206">Cytoskeleton</keyword>
<dbReference type="GeneID" id="578680"/>
<evidence type="ECO:0000313" key="11">
    <source>
        <dbReference type="EnsemblMetazoa" id="XP_783931"/>
    </source>
</evidence>
<dbReference type="InterPro" id="IPR011992">
    <property type="entry name" value="EF-hand-dom_pair"/>
</dbReference>
<dbReference type="AlphaFoldDB" id="A0A7M7RFU1"/>
<reference evidence="13" key="3">
    <citation type="journal article" date="2023" name="Cell">
        <title>Structural specializations of the sperm tail.</title>
        <authorList>
            <person name="Leung M.R."/>
            <person name="Zeng J."/>
            <person name="Wang X."/>
            <person name="Roelofs M.C."/>
            <person name="Huang W."/>
            <person name="Zenezini Chiozzi R."/>
            <person name="Hevler J.F."/>
            <person name="Heck A.J.R."/>
            <person name="Dutcher S.K."/>
            <person name="Brown A."/>
            <person name="Zhang R."/>
            <person name="Zeev-Ben-Mordehai T."/>
        </authorList>
    </citation>
    <scope>STRUCTURE BY ELECTRON MICROSCOPY (3.30 ANGSTROMS)</scope>
</reference>
<evidence type="ECO:0000256" key="4">
    <source>
        <dbReference type="ARBA" id="ARBA00022837"/>
    </source>
</evidence>
<evidence type="ECO:0000256" key="5">
    <source>
        <dbReference type="ARBA" id="ARBA00022846"/>
    </source>
</evidence>
<dbReference type="OrthoDB" id="2096280at2759"/>
<keyword evidence="12" id="KW-1185">Reference proteome</keyword>
<dbReference type="KEGG" id="spu:578680"/>
<evidence type="ECO:0000256" key="9">
    <source>
        <dbReference type="SAM" id="MobiDB-lite"/>
    </source>
</evidence>
<evidence type="ECO:0000313" key="12">
    <source>
        <dbReference type="Proteomes" id="UP000007110"/>
    </source>
</evidence>
<comment type="subcellular location">
    <subcellularLocation>
        <location evidence="1">Cytoplasm</location>
        <location evidence="1">Cytoskeleton</location>
        <location evidence="1">Flagellum axoneme</location>
    </subcellularLocation>
</comment>
<protein>
    <recommendedName>
        <fullName evidence="10">EF-hand domain-containing protein</fullName>
    </recommendedName>
</protein>
<dbReference type="Pfam" id="PF25325">
    <property type="entry name" value="EF-hand_EFHB_C"/>
    <property type="match status" value="1"/>
</dbReference>
<feature type="domain" description="EF-hand" evidence="10">
    <location>
        <begin position="376"/>
        <end position="411"/>
    </location>
</feature>
<dbReference type="PROSITE" id="PS00018">
    <property type="entry name" value="EF_HAND_1"/>
    <property type="match status" value="2"/>
</dbReference>
<dbReference type="PDB" id="8SNB">
    <property type="method" value="EM"/>
    <property type="resolution" value="3.30 A"/>
    <property type="chains" value="3J/3K=1-592"/>
</dbReference>
<feature type="region of interest" description="Disordered" evidence="9">
    <location>
        <begin position="1"/>
        <end position="23"/>
    </location>
</feature>
<dbReference type="Proteomes" id="UP000007110">
    <property type="component" value="Unassembled WGS sequence"/>
</dbReference>
<evidence type="ECO:0007829" key="13">
    <source>
        <dbReference type="PDB" id="8SNB"/>
    </source>
</evidence>